<accession>A0A2A9DTX6</accession>
<comment type="similarity">
    <text evidence="2">Belongs to the FAD-binding oxidoreductase/transferase type 4 family.</text>
</comment>
<comment type="caution">
    <text evidence="14">The sequence shown here is derived from an EMBL/GenBank/DDBJ whole genome shotgun (WGS) entry which is preliminary data.</text>
</comment>
<evidence type="ECO:0000313" key="15">
    <source>
        <dbReference type="Proteomes" id="UP000221369"/>
    </source>
</evidence>
<evidence type="ECO:0000256" key="1">
    <source>
        <dbReference type="ARBA" id="ARBA00001974"/>
    </source>
</evidence>
<keyword evidence="9" id="KW-0411">Iron-sulfur</keyword>
<dbReference type="InterPro" id="IPR004113">
    <property type="entry name" value="FAD-bd_oxidored_4_C"/>
</dbReference>
<evidence type="ECO:0000256" key="9">
    <source>
        <dbReference type="ARBA" id="ARBA00023014"/>
    </source>
</evidence>
<keyword evidence="3" id="KW-0285">Flavoprotein</keyword>
<feature type="region of interest" description="Disordered" evidence="11">
    <location>
        <begin position="744"/>
        <end position="781"/>
    </location>
</feature>
<evidence type="ECO:0000256" key="10">
    <source>
        <dbReference type="ARBA" id="ARBA00038897"/>
    </source>
</evidence>
<evidence type="ECO:0000256" key="11">
    <source>
        <dbReference type="SAM" id="MobiDB-lite"/>
    </source>
</evidence>
<evidence type="ECO:0000256" key="3">
    <source>
        <dbReference type="ARBA" id="ARBA00022630"/>
    </source>
</evidence>
<dbReference type="PROSITE" id="PS51387">
    <property type="entry name" value="FAD_PCMH"/>
    <property type="match status" value="1"/>
</dbReference>
<dbReference type="InterPro" id="IPR009051">
    <property type="entry name" value="Helical_ferredxn"/>
</dbReference>
<proteinExistence type="inferred from homology"/>
<evidence type="ECO:0000259" key="12">
    <source>
        <dbReference type="PROSITE" id="PS51379"/>
    </source>
</evidence>
<dbReference type="SUPFAM" id="SSF55103">
    <property type="entry name" value="FAD-linked oxidases, C-terminal domain"/>
    <property type="match status" value="1"/>
</dbReference>
<evidence type="ECO:0000256" key="7">
    <source>
        <dbReference type="ARBA" id="ARBA00023002"/>
    </source>
</evidence>
<feature type="domain" description="4Fe-4S ferredoxin-type" evidence="12">
    <location>
        <begin position="526"/>
        <end position="557"/>
    </location>
</feature>
<dbReference type="Gene3D" id="1.10.1060.10">
    <property type="entry name" value="Alpha-helical ferredoxin"/>
    <property type="match status" value="1"/>
</dbReference>
<dbReference type="GO" id="GO:1903457">
    <property type="term" value="P:lactate catabolic process"/>
    <property type="evidence" value="ECO:0007669"/>
    <property type="project" value="TreeGrafter"/>
</dbReference>
<dbReference type="RefSeq" id="WP_098406349.1">
    <property type="nucleotide sequence ID" value="NZ_PDJE01000001.1"/>
</dbReference>
<evidence type="ECO:0000313" key="14">
    <source>
        <dbReference type="EMBL" id="PFG29816.1"/>
    </source>
</evidence>
<dbReference type="InterPro" id="IPR016169">
    <property type="entry name" value="FAD-bd_PCMH_sub2"/>
</dbReference>
<organism evidence="14 15">
    <name type="scientific">Paramicrobacterium agarici</name>
    <dbReference type="NCBI Taxonomy" id="630514"/>
    <lineage>
        <taxon>Bacteria</taxon>
        <taxon>Bacillati</taxon>
        <taxon>Actinomycetota</taxon>
        <taxon>Actinomycetes</taxon>
        <taxon>Micrococcales</taxon>
        <taxon>Microbacteriaceae</taxon>
        <taxon>Paramicrobacterium</taxon>
    </lineage>
</organism>
<dbReference type="InterPro" id="IPR016164">
    <property type="entry name" value="FAD-linked_Oxase-like_C"/>
</dbReference>
<keyword evidence="5" id="KW-0274">FAD</keyword>
<dbReference type="Pfam" id="PF13183">
    <property type="entry name" value="Fer4_8"/>
    <property type="match status" value="1"/>
</dbReference>
<evidence type="ECO:0000256" key="6">
    <source>
        <dbReference type="ARBA" id="ARBA00022946"/>
    </source>
</evidence>
<dbReference type="Gene3D" id="3.30.43.10">
    <property type="entry name" value="Uridine Diphospho-n-acetylenolpyruvylglucosamine Reductase, domain 2"/>
    <property type="match status" value="1"/>
</dbReference>
<dbReference type="GO" id="GO:0046872">
    <property type="term" value="F:metal ion binding"/>
    <property type="evidence" value="ECO:0007669"/>
    <property type="project" value="UniProtKB-KW"/>
</dbReference>
<dbReference type="SUPFAM" id="SSF46548">
    <property type="entry name" value="alpha-helical ferredoxin"/>
    <property type="match status" value="1"/>
</dbReference>
<evidence type="ECO:0000256" key="8">
    <source>
        <dbReference type="ARBA" id="ARBA00023004"/>
    </source>
</evidence>
<evidence type="ECO:0000256" key="2">
    <source>
        <dbReference type="ARBA" id="ARBA00008000"/>
    </source>
</evidence>
<dbReference type="InterPro" id="IPR036318">
    <property type="entry name" value="FAD-bd_PCMH-like_sf"/>
</dbReference>
<keyword evidence="8" id="KW-0408">Iron</keyword>
<dbReference type="SUPFAM" id="SSF56176">
    <property type="entry name" value="FAD-binding/transporter-associated domain-like"/>
    <property type="match status" value="1"/>
</dbReference>
<dbReference type="Gene3D" id="3.30.70.2740">
    <property type="match status" value="1"/>
</dbReference>
<dbReference type="PANTHER" id="PTHR11748:SF111">
    <property type="entry name" value="D-LACTATE DEHYDROGENASE, MITOCHONDRIAL-RELATED"/>
    <property type="match status" value="1"/>
</dbReference>
<dbReference type="InterPro" id="IPR016167">
    <property type="entry name" value="FAD-bd_PCMH_sub1"/>
</dbReference>
<keyword evidence="6" id="KW-0809">Transit peptide</keyword>
<dbReference type="PROSITE" id="PS00198">
    <property type="entry name" value="4FE4S_FER_1"/>
    <property type="match status" value="1"/>
</dbReference>
<dbReference type="GO" id="GO:0051536">
    <property type="term" value="F:iron-sulfur cluster binding"/>
    <property type="evidence" value="ECO:0007669"/>
    <property type="project" value="UniProtKB-KW"/>
</dbReference>
<feature type="domain" description="FAD-binding PCMH-type" evidence="13">
    <location>
        <begin position="34"/>
        <end position="262"/>
    </location>
</feature>
<protein>
    <recommendedName>
        <fullName evidence="10">D-lactate dehydrogenase (cytochrome)</fullName>
        <ecNumber evidence="10">1.1.2.4</ecNumber>
    </recommendedName>
</protein>
<dbReference type="AlphaFoldDB" id="A0A2A9DTX6"/>
<dbReference type="PANTHER" id="PTHR11748">
    <property type="entry name" value="D-LACTATE DEHYDROGENASE"/>
    <property type="match status" value="1"/>
</dbReference>
<evidence type="ECO:0000256" key="4">
    <source>
        <dbReference type="ARBA" id="ARBA00022723"/>
    </source>
</evidence>
<dbReference type="GO" id="GO:0008720">
    <property type="term" value="F:D-lactate dehydrogenase (NAD+) activity"/>
    <property type="evidence" value="ECO:0007669"/>
    <property type="project" value="TreeGrafter"/>
</dbReference>
<dbReference type="Pfam" id="PF02913">
    <property type="entry name" value="FAD-oxidase_C"/>
    <property type="match status" value="1"/>
</dbReference>
<dbReference type="GO" id="GO:0004458">
    <property type="term" value="F:D-lactate dehydrogenase (cytochrome) activity"/>
    <property type="evidence" value="ECO:0007669"/>
    <property type="project" value="UniProtKB-EC"/>
</dbReference>
<sequence length="1038" mass="110778">MAQHPVFDSVDLGSTDVRTRAIDRYKYAHDASHYLLVPDTVLVPHDAADVARIFRAARDAGRALTFRSGGTSLSGQGVSGDVMVDVRHHFRGIWIEDDGRVVRVQPGATVRNVNARLARHRTKLGPDPASEIACTIGGVIANNSSGMHCGTTQNSYRTIASMVLVLPSGTVIDTADADADDQLRQREPAMHAGLIALRDRLRSNPDSVETVAHQFSMKNTMGYGLNALLDFDAPIDMLQHLVIGSEGTLAFVAEARFQTVPAYSHVATGLLVFDTLRDAMAALPGLVDHGFATVELMDAESLRVAQTLRDVPEVIAQLDVDEHAALLVEVQSDSADELAALAASARDHAAQLPLSSSPDLTTDPAERASLWTVRKGLYTAIAGNRPSGTNALLEDIVVPVDNLLATCERLTELFARHGYEASVIFGHAKDGNVHFMLNERFDDPASVARYERFTDDLVELVLAQRGSLKAEHGTGRIMAPFVRRQYGDELYAIMVELKRLIDPAGMLNPGVVLSDDPGSYMRHLKTAPTVEPEVDRCVECGYCEPTCPSRDLTTTPRQRIVLRREIEQARERGDLSLVAELTEQYDYDAVQTCAVDGMCGIACPVDINTGDLVRRLRNEQADAVSATAWKTAAKHWGAATQACRAALTVAKVLPAPLVTGVTDAARAALGADTVPRYTADLPRGGTAPLVASASHSVPATGNCGEHRTAPQIRPALGTRSSAPRAADVVFFSSCVGTMFGPATPSHVRATNVEREKTTEARHAASAESRAEGAGSGSCGESGDGVRHAMVRLLEHAGIGMIVPRQAGSLCCGTPWKSKGYASGYAAMATRVIDSLLDASRGGAVPIVCDGASCTEGLLVMVDQMRASRPEVEALRIEDATQFVARDVLPLIEAGAQQLSTTHSRDEVDADSSSSATACYSPGTPARAKLRRIAVHPTCATEAIGATRALTTIAEAVADEAYVPVDWGCCAFAGDRGMLHPELTASATVPEAAEVQRCHADDPFDAFASANRPCEMAMSRATGKPYRHVLELLADQLDA</sequence>
<evidence type="ECO:0000256" key="5">
    <source>
        <dbReference type="ARBA" id="ARBA00022827"/>
    </source>
</evidence>
<reference evidence="14 15" key="1">
    <citation type="submission" date="2017-10" db="EMBL/GenBank/DDBJ databases">
        <title>Sequencing the genomes of 1000 actinobacteria strains.</title>
        <authorList>
            <person name="Klenk H.-P."/>
        </authorList>
    </citation>
    <scope>NUCLEOTIDE SEQUENCE [LARGE SCALE GENOMIC DNA]</scope>
    <source>
        <strain evidence="14 15">DSM 21798</strain>
    </source>
</reference>
<dbReference type="EMBL" id="PDJE01000001">
    <property type="protein sequence ID" value="PFG29816.1"/>
    <property type="molecule type" value="Genomic_DNA"/>
</dbReference>
<keyword evidence="4" id="KW-0479">Metal-binding</keyword>
<dbReference type="Gene3D" id="3.30.465.10">
    <property type="match status" value="1"/>
</dbReference>
<keyword evidence="7" id="KW-0560">Oxidoreductase</keyword>
<gene>
    <name evidence="14" type="ORF">ATJ78_0731</name>
</gene>
<dbReference type="InterPro" id="IPR017896">
    <property type="entry name" value="4Fe4S_Fe-S-bd"/>
</dbReference>
<keyword evidence="15" id="KW-1185">Reference proteome</keyword>
<dbReference type="InterPro" id="IPR016166">
    <property type="entry name" value="FAD-bd_PCMH"/>
</dbReference>
<dbReference type="InterPro" id="IPR006094">
    <property type="entry name" value="Oxid_FAD_bind_N"/>
</dbReference>
<dbReference type="InterPro" id="IPR017900">
    <property type="entry name" value="4Fe4S_Fe_S_CS"/>
</dbReference>
<dbReference type="EC" id="1.1.2.4" evidence="10"/>
<feature type="region of interest" description="Disordered" evidence="11">
    <location>
        <begin position="899"/>
        <end position="922"/>
    </location>
</feature>
<dbReference type="Pfam" id="PF01565">
    <property type="entry name" value="FAD_binding_4"/>
    <property type="match status" value="1"/>
</dbReference>
<comment type="cofactor">
    <cofactor evidence="1">
        <name>FAD</name>
        <dbReference type="ChEBI" id="CHEBI:57692"/>
    </cofactor>
</comment>
<feature type="compositionally biased region" description="Basic and acidic residues" evidence="11">
    <location>
        <begin position="751"/>
        <end position="770"/>
    </location>
</feature>
<dbReference type="Proteomes" id="UP000221369">
    <property type="component" value="Unassembled WGS sequence"/>
</dbReference>
<dbReference type="PROSITE" id="PS51379">
    <property type="entry name" value="4FE4S_FER_2"/>
    <property type="match status" value="1"/>
</dbReference>
<evidence type="ECO:0000259" key="13">
    <source>
        <dbReference type="PROSITE" id="PS51387"/>
    </source>
</evidence>
<name>A0A2A9DTX6_9MICO</name>
<dbReference type="GO" id="GO:0071949">
    <property type="term" value="F:FAD binding"/>
    <property type="evidence" value="ECO:0007669"/>
    <property type="project" value="InterPro"/>
</dbReference>